<dbReference type="Proteomes" id="UP000306888">
    <property type="component" value="Unassembled WGS sequence"/>
</dbReference>
<comment type="caution">
    <text evidence="1">The sequence shown here is derived from an EMBL/GenBank/DDBJ whole genome shotgun (WGS) entry which is preliminary data.</text>
</comment>
<protein>
    <submittedName>
        <fullName evidence="1">Uncharacterized protein</fullName>
    </submittedName>
</protein>
<dbReference type="RefSeq" id="WP_136007871.1">
    <property type="nucleotide sequence ID" value="NZ_SRYR01000010.1"/>
</dbReference>
<dbReference type="EMBL" id="SRYR01000010">
    <property type="protein sequence ID" value="TGY40982.1"/>
    <property type="molecule type" value="Genomic_DNA"/>
</dbReference>
<gene>
    <name evidence="1" type="ORF">E5347_14095</name>
</gene>
<dbReference type="OrthoDB" id="1907548at2"/>
<proteinExistence type="predicted"/>
<accession>A0A4S2DHG9</accession>
<sequence length="244" mass="29000">MFISIPKEFFVPVLFNGDFKFNNENNNMEYYYERKSVEYNEVLVNNVSRDYLSDTINLDKDEELRYDEEFTKNYFENIKDKEIEEQIIKYIYGFMRFIEELKEANCLGNNEKESTNLVNNYARKFKDVYNMYKNEVLRVRRPLTPADIDAFINYYIGKIADIYNKNLAELNCKTLNYDSIEAVIDDILNDARNILRDQIENLNCMLVNKRVECKSSADIEALFKNSGNIYNKIDNEFVNATINM</sequence>
<keyword evidence="2" id="KW-1185">Reference proteome</keyword>
<evidence type="ECO:0000313" key="1">
    <source>
        <dbReference type="EMBL" id="TGY40982.1"/>
    </source>
</evidence>
<evidence type="ECO:0000313" key="2">
    <source>
        <dbReference type="Proteomes" id="UP000306888"/>
    </source>
</evidence>
<dbReference type="AlphaFoldDB" id="A0A4S2DHG9"/>
<organism evidence="1 2">
    <name type="scientific">Clostridium sartagoforme</name>
    <dbReference type="NCBI Taxonomy" id="84031"/>
    <lineage>
        <taxon>Bacteria</taxon>
        <taxon>Bacillati</taxon>
        <taxon>Bacillota</taxon>
        <taxon>Clostridia</taxon>
        <taxon>Eubacteriales</taxon>
        <taxon>Clostridiaceae</taxon>
        <taxon>Clostridium</taxon>
    </lineage>
</organism>
<reference evidence="1 2" key="1">
    <citation type="submission" date="2019-04" db="EMBL/GenBank/DDBJ databases">
        <title>Microbes associate with the intestines of laboratory mice.</title>
        <authorList>
            <person name="Navarre W."/>
            <person name="Wong E."/>
            <person name="Huang K."/>
            <person name="Tropini C."/>
            <person name="Ng K."/>
            <person name="Yu B."/>
        </authorList>
    </citation>
    <scope>NUCLEOTIDE SEQUENCE [LARGE SCALE GENOMIC DNA]</scope>
    <source>
        <strain evidence="1 2">NM50_B9-20</strain>
    </source>
</reference>
<name>A0A4S2DHG9_9CLOT</name>